<dbReference type="OrthoDB" id="9795565at2"/>
<evidence type="ECO:0000313" key="3">
    <source>
        <dbReference type="Proteomes" id="UP000002512"/>
    </source>
</evidence>
<organism evidence="2 3">
    <name type="scientific">Streptococcus mutans serotype c (strain ATCC 700610 / UA159)</name>
    <dbReference type="NCBI Taxonomy" id="210007"/>
    <lineage>
        <taxon>Bacteria</taxon>
        <taxon>Bacillati</taxon>
        <taxon>Bacillota</taxon>
        <taxon>Bacilli</taxon>
        <taxon>Lactobacillales</taxon>
        <taxon>Streptococcaceae</taxon>
        <taxon>Streptococcus</taxon>
    </lineage>
</organism>
<dbReference type="InterPro" id="IPR026866">
    <property type="entry name" value="CR006_AAA"/>
</dbReference>
<dbReference type="STRING" id="210007.SMU_893"/>
<dbReference type="Pfam" id="PF13166">
    <property type="entry name" value="AAA_13"/>
    <property type="match status" value="1"/>
</dbReference>
<evidence type="ECO:0000259" key="1">
    <source>
        <dbReference type="Pfam" id="PF13166"/>
    </source>
</evidence>
<feature type="domain" description="Protein CR006 P-loop" evidence="1">
    <location>
        <begin position="191"/>
        <end position="371"/>
    </location>
</feature>
<accession>Q8DUM5</accession>
<dbReference type="KEGG" id="smu:SMU_893"/>
<dbReference type="AlphaFoldDB" id="Q8DUM5"/>
<dbReference type="SUPFAM" id="SSF52540">
    <property type="entry name" value="P-loop containing nucleoside triphosphate hydrolases"/>
    <property type="match status" value="1"/>
</dbReference>
<protein>
    <submittedName>
        <fullName evidence="2">Anticodon nuclease</fullName>
    </submittedName>
</protein>
<dbReference type="InterPro" id="IPR027417">
    <property type="entry name" value="P-loop_NTPase"/>
</dbReference>
<sequence>MKELNRLEDVAVELRDSSKNIKLVYAFNGTGKTRLSMLFKNLIQPQIDIEAGANFLKKILYYNAFTEDLFTWDNDLENGSERKLLINVNSEWIKKIITIEGDSARIVEKFQDYVLEDKEDISEKIEAEFNADVTAVSFRRSYQGNLSENIKISRGEESNFIWSVFYILMEFIIEQRSSEEDRRTHEYDELEYIFIDDPVSSLDDRRIIDVALDLAYLLKESDKNDTGLKFIITTHHALFFNVLFNELKKSSSKFLLKKTNQKYLLNSQDNDAPFAYHLMLVDELKKAIAEDRVEKYHFNLLRNLLEKTATFLGYKNWGACVILRDEDGNLEEPAPYIRRINLHSHSAHSDYETRALTTQEKKVLERVFNQFLQNFSFNNVE</sequence>
<name>Q8DUM5_STRMU</name>
<keyword evidence="3" id="KW-1185">Reference proteome</keyword>
<dbReference type="eggNOG" id="COG1131">
    <property type="taxonomic scope" value="Bacteria"/>
</dbReference>
<dbReference type="Proteomes" id="UP000002512">
    <property type="component" value="Chromosome"/>
</dbReference>
<evidence type="ECO:0000313" key="2">
    <source>
        <dbReference type="EMBL" id="AAN58607.1"/>
    </source>
</evidence>
<proteinExistence type="predicted"/>
<dbReference type="HOGENOM" id="CLU_043653_0_0_9"/>
<reference evidence="2 3" key="1">
    <citation type="journal article" date="2002" name="Proc. Natl. Acad. Sci. U.S.A.">
        <title>Genome sequence of Streptococcus mutans UA159, a cariogenic dental pathogen.</title>
        <authorList>
            <person name="Ajdic D."/>
            <person name="McShan W.M."/>
            <person name="McLaughlin R.E."/>
            <person name="Savic G."/>
            <person name="Chang J."/>
            <person name="Carson M.B."/>
            <person name="Primeaux C."/>
            <person name="Tian R."/>
            <person name="Kenton S."/>
            <person name="Jia H."/>
            <person name="Lin S."/>
            <person name="Qian Y."/>
            <person name="Li S."/>
            <person name="Zhu H."/>
            <person name="Najar F."/>
            <person name="Lai H."/>
            <person name="White J."/>
            <person name="Roe B.A."/>
            <person name="Ferretti J.J."/>
        </authorList>
    </citation>
    <scope>NUCLEOTIDE SEQUENCE [LARGE SCALE GENOMIC DNA]</scope>
    <source>
        <strain evidence="3">ATCC 700610 / UA159</strain>
    </source>
</reference>
<dbReference type="RefSeq" id="WP_002262887.1">
    <property type="nucleotide sequence ID" value="NC_004350.2"/>
</dbReference>
<dbReference type="EMBL" id="AE014133">
    <property type="protein sequence ID" value="AAN58607.1"/>
    <property type="molecule type" value="Genomic_DNA"/>
</dbReference>
<gene>
    <name evidence="2" type="ordered locus">SMU_893</name>
</gene>
<dbReference type="PATRIC" id="fig|210007.7.peg.800"/>